<name>Q1Z564_9GAMM</name>
<reference evidence="1 2" key="1">
    <citation type="submission" date="2006-03" db="EMBL/GenBank/DDBJ databases">
        <authorList>
            <person name="Bartlett D.H."/>
            <person name="Valle G."/>
            <person name="Lauro F.M."/>
            <person name="Vezzi A."/>
            <person name="Simonato F."/>
            <person name="Eloe E."/>
            <person name="Vitulo N."/>
            <person name="Stratton T.K."/>
            <person name="D'angelo M."/>
            <person name="Ferriera S."/>
            <person name="Johnson J."/>
            <person name="Kravitz S."/>
            <person name="Beeson K."/>
            <person name="Sutton G."/>
            <person name="Rogers Y."/>
            <person name="Friedman R."/>
            <person name="Frazier M."/>
            <person name="Venter J.C."/>
        </authorList>
    </citation>
    <scope>NUCLEOTIDE SEQUENCE [LARGE SCALE GENOMIC DNA]</scope>
    <source>
        <strain evidence="1 2">3TCK</strain>
    </source>
</reference>
<dbReference type="HOGENOM" id="CLU_056166_0_0_6"/>
<organism evidence="1 2">
    <name type="scientific">Photobacterium profundum 3TCK</name>
    <dbReference type="NCBI Taxonomy" id="314280"/>
    <lineage>
        <taxon>Bacteria</taxon>
        <taxon>Pseudomonadati</taxon>
        <taxon>Pseudomonadota</taxon>
        <taxon>Gammaproteobacteria</taxon>
        <taxon>Vibrionales</taxon>
        <taxon>Vibrionaceae</taxon>
        <taxon>Photobacterium</taxon>
    </lineage>
</organism>
<dbReference type="AlphaFoldDB" id="Q1Z564"/>
<dbReference type="OrthoDB" id="5829988at2"/>
<accession>Q1Z564</accession>
<dbReference type="RefSeq" id="WP_006231514.1">
    <property type="nucleotide sequence ID" value="NZ_CH724135.1"/>
</dbReference>
<gene>
    <name evidence="1" type="ORF">P3TCK_18022</name>
</gene>
<protein>
    <submittedName>
        <fullName evidence="1">Uncharacterized protein</fullName>
    </submittedName>
</protein>
<evidence type="ECO:0000313" key="1">
    <source>
        <dbReference type="EMBL" id="EAS43702.1"/>
    </source>
</evidence>
<evidence type="ECO:0000313" key="2">
    <source>
        <dbReference type="Proteomes" id="UP000003789"/>
    </source>
</evidence>
<dbReference type="EMBL" id="AAPH01000009">
    <property type="protein sequence ID" value="EAS43702.1"/>
    <property type="molecule type" value="Genomic_DNA"/>
</dbReference>
<comment type="caution">
    <text evidence="1">The sequence shown here is derived from an EMBL/GenBank/DDBJ whole genome shotgun (WGS) entry which is preliminary data.</text>
</comment>
<proteinExistence type="predicted"/>
<sequence length="358" mass="39860">MSRTFILKYKIKLMLFIGLIVFFVQITPVKAAVEDVELPPYSKATYLVSQGKYKQASEQWHQLTIIILSSEAKLGRKKMWQYAGLSEALAAISADKNNNAEAYQYWADSTRYLMTGGINWEKMRKNLHRRYERSNTQLSSQLQVNDLSVGIDEKWQQELTMLQVWDDKLSIFSFNAPKLGLQENVSKQVKPTIAAMPQAVYQPPSGTGKKLSGIKTQFNHEKNVVPVKSDIDSNKVVNSSVNTNNTAVADNNVSVNNESEHKIETSVDINKIKDKVAIDSVAIDSVTESNKEENVVASPVDEIKFNESEVTLNEEKTVANSGGNDGSPLGKGNLATIEDNHVEALQRRSFAPISSTSE</sequence>
<dbReference type="Proteomes" id="UP000003789">
    <property type="component" value="Unassembled WGS sequence"/>
</dbReference>